<sequence>MEKVIDGRHSGVSSGAPPSELRTALRGFVTQAIAVSLSVGWPTLVRLKVLPALAFSAGGPLWRERVDLYGSAFLGVIASLAIGDFVARRHPGRSAFVHGGIAFGGVFLLSKVFSVLWSDSFVHVYDLLWPPHPLFVLAGIWLGQRQWFHRLSLYAGLLCWPLPGAVALYFLGTELHLTPSPRILPFNLVLVSLLLFPLALVRTLKVGRQLSSPRRLK</sequence>
<gene>
    <name evidence="2" type="ORF">SYV04_18005</name>
</gene>
<accession>A0ABU5H4B8</accession>
<feature type="transmembrane region" description="Helical" evidence="1">
    <location>
        <begin position="94"/>
        <end position="115"/>
    </location>
</feature>
<protein>
    <submittedName>
        <fullName evidence="2">Uncharacterized protein</fullName>
    </submittedName>
</protein>
<organism evidence="2 3">
    <name type="scientific">Hyalangium rubrum</name>
    <dbReference type="NCBI Taxonomy" id="3103134"/>
    <lineage>
        <taxon>Bacteria</taxon>
        <taxon>Pseudomonadati</taxon>
        <taxon>Myxococcota</taxon>
        <taxon>Myxococcia</taxon>
        <taxon>Myxococcales</taxon>
        <taxon>Cystobacterineae</taxon>
        <taxon>Archangiaceae</taxon>
        <taxon>Hyalangium</taxon>
    </lineage>
</organism>
<keyword evidence="3" id="KW-1185">Reference proteome</keyword>
<dbReference type="Proteomes" id="UP001291309">
    <property type="component" value="Unassembled WGS sequence"/>
</dbReference>
<comment type="caution">
    <text evidence="2">The sequence shown here is derived from an EMBL/GenBank/DDBJ whole genome shotgun (WGS) entry which is preliminary data.</text>
</comment>
<evidence type="ECO:0000313" key="2">
    <source>
        <dbReference type="EMBL" id="MDY7228320.1"/>
    </source>
</evidence>
<feature type="transmembrane region" description="Helical" evidence="1">
    <location>
        <begin position="151"/>
        <end position="171"/>
    </location>
</feature>
<dbReference type="RefSeq" id="WP_321547037.1">
    <property type="nucleotide sequence ID" value="NZ_JAXIVS010000005.1"/>
</dbReference>
<keyword evidence="1" id="KW-0812">Transmembrane</keyword>
<dbReference type="EMBL" id="JAXIVS010000005">
    <property type="protein sequence ID" value="MDY7228320.1"/>
    <property type="molecule type" value="Genomic_DNA"/>
</dbReference>
<keyword evidence="1" id="KW-1133">Transmembrane helix</keyword>
<reference evidence="2 3" key="1">
    <citation type="submission" date="2023-12" db="EMBL/GenBank/DDBJ databases">
        <title>the genome sequence of Hyalangium sp. s54d21.</title>
        <authorList>
            <person name="Zhang X."/>
        </authorList>
    </citation>
    <scope>NUCLEOTIDE SEQUENCE [LARGE SCALE GENOMIC DNA]</scope>
    <source>
        <strain evidence="3">s54d21</strain>
    </source>
</reference>
<evidence type="ECO:0000313" key="3">
    <source>
        <dbReference type="Proteomes" id="UP001291309"/>
    </source>
</evidence>
<evidence type="ECO:0000256" key="1">
    <source>
        <dbReference type="SAM" id="Phobius"/>
    </source>
</evidence>
<keyword evidence="1" id="KW-0472">Membrane</keyword>
<feature type="transmembrane region" description="Helical" evidence="1">
    <location>
        <begin position="183"/>
        <end position="204"/>
    </location>
</feature>
<feature type="transmembrane region" description="Helical" evidence="1">
    <location>
        <begin position="127"/>
        <end position="144"/>
    </location>
</feature>
<name>A0ABU5H4B8_9BACT</name>
<proteinExistence type="predicted"/>